<dbReference type="OrthoDB" id="9035715at2"/>
<dbReference type="EMBL" id="SMOD01000005">
    <property type="protein sequence ID" value="TDG09118.1"/>
    <property type="molecule type" value="Genomic_DNA"/>
</dbReference>
<gene>
    <name evidence="1" type="ORF">E1N52_08270</name>
</gene>
<name>A0A4R5LIC6_9BURK</name>
<organism evidence="1 2">
    <name type="scientific">Paraburkholderia guartelaensis</name>
    <dbReference type="NCBI Taxonomy" id="2546446"/>
    <lineage>
        <taxon>Bacteria</taxon>
        <taxon>Pseudomonadati</taxon>
        <taxon>Pseudomonadota</taxon>
        <taxon>Betaproteobacteria</taxon>
        <taxon>Burkholderiales</taxon>
        <taxon>Burkholderiaceae</taxon>
        <taxon>Paraburkholderia</taxon>
    </lineage>
</organism>
<evidence type="ECO:0000313" key="2">
    <source>
        <dbReference type="Proteomes" id="UP000295606"/>
    </source>
</evidence>
<dbReference type="Proteomes" id="UP000295606">
    <property type="component" value="Unassembled WGS sequence"/>
</dbReference>
<reference evidence="1 2" key="1">
    <citation type="submission" date="2019-03" db="EMBL/GenBank/DDBJ databases">
        <title>Paraburkholderia sp. isolated from native Mimosa gymnas in Guartela State Park, Brazil.</title>
        <authorList>
            <person name="Paulitsch F."/>
            <person name="Hungria M."/>
            <person name="Delamuta J.R.M."/>
            <person name="Ribeiro R.A."/>
            <person name="Dall'Agnol R."/>
            <person name="Silva J.S.B."/>
        </authorList>
    </citation>
    <scope>NUCLEOTIDE SEQUENCE [LARGE SCALE GENOMIC DNA]</scope>
    <source>
        <strain evidence="1 2">CNPSo 3008</strain>
    </source>
</reference>
<dbReference type="Pfam" id="PF10667">
    <property type="entry name" value="DUF2486"/>
    <property type="match status" value="1"/>
</dbReference>
<dbReference type="AlphaFoldDB" id="A0A4R5LIC6"/>
<accession>A0A4R5LIC6</accession>
<evidence type="ECO:0000313" key="1">
    <source>
        <dbReference type="EMBL" id="TDG09118.1"/>
    </source>
</evidence>
<comment type="caution">
    <text evidence="1">The sequence shown here is derived from an EMBL/GenBank/DDBJ whole genome shotgun (WGS) entry which is preliminary data.</text>
</comment>
<dbReference type="InterPro" id="IPR018924">
    <property type="entry name" value="DUF2486"/>
</dbReference>
<protein>
    <submittedName>
        <fullName evidence="1">DUF2486 family protein</fullName>
    </submittedName>
</protein>
<sequence length="137" mass="14806">MEVYMSGMHDSEEAAIPLLNEVMVTGNPLRAHNVEEAKSATAAAVQAAVAEREEGLFAHDADALVERLRGRCLTWLTGEGRAVIEARCSAAMQEHTNWLVGQVSREIGLALETELTNWVKAAVREELAARAGRPPSA</sequence>
<proteinExistence type="predicted"/>